<keyword evidence="2" id="KW-1185">Reference proteome</keyword>
<organism evidence="1 2">
    <name type="scientific">Mycena maculata</name>
    <dbReference type="NCBI Taxonomy" id="230809"/>
    <lineage>
        <taxon>Eukaryota</taxon>
        <taxon>Fungi</taxon>
        <taxon>Dikarya</taxon>
        <taxon>Basidiomycota</taxon>
        <taxon>Agaricomycotina</taxon>
        <taxon>Agaricomycetes</taxon>
        <taxon>Agaricomycetidae</taxon>
        <taxon>Agaricales</taxon>
        <taxon>Marasmiineae</taxon>
        <taxon>Mycenaceae</taxon>
        <taxon>Mycena</taxon>
    </lineage>
</organism>
<evidence type="ECO:0000313" key="2">
    <source>
        <dbReference type="Proteomes" id="UP001215280"/>
    </source>
</evidence>
<gene>
    <name evidence="1" type="ORF">DFH07DRAFT_953009</name>
</gene>
<dbReference type="AlphaFoldDB" id="A0AAD7JXR3"/>
<proteinExistence type="predicted"/>
<sequence length="78" mass="8810">MIRRNPTLIAMSDLDVQDVRDVITKQKTDATLMMKMKRMAENPTMEKEDMDMLDQLKARYGDREKFTGPSAAGPSTGS</sequence>
<accession>A0AAD7JXR3</accession>
<dbReference type="Proteomes" id="UP001215280">
    <property type="component" value="Unassembled WGS sequence"/>
</dbReference>
<name>A0AAD7JXR3_9AGAR</name>
<dbReference type="EMBL" id="JARJLG010000019">
    <property type="protein sequence ID" value="KAJ7772543.1"/>
    <property type="molecule type" value="Genomic_DNA"/>
</dbReference>
<evidence type="ECO:0000313" key="1">
    <source>
        <dbReference type="EMBL" id="KAJ7772543.1"/>
    </source>
</evidence>
<comment type="caution">
    <text evidence="1">The sequence shown here is derived from an EMBL/GenBank/DDBJ whole genome shotgun (WGS) entry which is preliminary data.</text>
</comment>
<reference evidence="1" key="1">
    <citation type="submission" date="2023-03" db="EMBL/GenBank/DDBJ databases">
        <title>Massive genome expansion in bonnet fungi (Mycena s.s.) driven by repeated elements and novel gene families across ecological guilds.</title>
        <authorList>
            <consortium name="Lawrence Berkeley National Laboratory"/>
            <person name="Harder C.B."/>
            <person name="Miyauchi S."/>
            <person name="Viragh M."/>
            <person name="Kuo A."/>
            <person name="Thoen E."/>
            <person name="Andreopoulos B."/>
            <person name="Lu D."/>
            <person name="Skrede I."/>
            <person name="Drula E."/>
            <person name="Henrissat B."/>
            <person name="Morin E."/>
            <person name="Kohler A."/>
            <person name="Barry K."/>
            <person name="LaButti K."/>
            <person name="Morin E."/>
            <person name="Salamov A."/>
            <person name="Lipzen A."/>
            <person name="Mereny Z."/>
            <person name="Hegedus B."/>
            <person name="Baldrian P."/>
            <person name="Stursova M."/>
            <person name="Weitz H."/>
            <person name="Taylor A."/>
            <person name="Grigoriev I.V."/>
            <person name="Nagy L.G."/>
            <person name="Martin F."/>
            <person name="Kauserud H."/>
        </authorList>
    </citation>
    <scope>NUCLEOTIDE SEQUENCE</scope>
    <source>
        <strain evidence="1">CBHHK188m</strain>
    </source>
</reference>
<protein>
    <submittedName>
        <fullName evidence="1">Uncharacterized protein</fullName>
    </submittedName>
</protein>